<keyword evidence="1" id="KW-1133">Transmembrane helix</keyword>
<proteinExistence type="predicted"/>
<dbReference type="Proteomes" id="UP001432209">
    <property type="component" value="Chromosome"/>
</dbReference>
<evidence type="ECO:0000313" key="3">
    <source>
        <dbReference type="Proteomes" id="UP001432209"/>
    </source>
</evidence>
<reference evidence="2" key="1">
    <citation type="submission" date="2022-10" db="EMBL/GenBank/DDBJ databases">
        <title>The complete genomes of actinobacterial strains from the NBC collection.</title>
        <authorList>
            <person name="Joergensen T.S."/>
            <person name="Alvarez Arevalo M."/>
            <person name="Sterndorff E.B."/>
            <person name="Faurdal D."/>
            <person name="Vuksanovic O."/>
            <person name="Mourched A.-S."/>
            <person name="Charusanti P."/>
            <person name="Shaw S."/>
            <person name="Blin K."/>
            <person name="Weber T."/>
        </authorList>
    </citation>
    <scope>NUCLEOTIDE SEQUENCE</scope>
    <source>
        <strain evidence="2">NBC_01432</strain>
    </source>
</reference>
<gene>
    <name evidence="2" type="ORF">OG442_12280</name>
</gene>
<organism evidence="2 3">
    <name type="scientific">Streptomyces niveus</name>
    <name type="common">Streptomyces spheroides</name>
    <dbReference type="NCBI Taxonomy" id="193462"/>
    <lineage>
        <taxon>Bacteria</taxon>
        <taxon>Bacillati</taxon>
        <taxon>Actinomycetota</taxon>
        <taxon>Actinomycetes</taxon>
        <taxon>Kitasatosporales</taxon>
        <taxon>Streptomycetaceae</taxon>
        <taxon>Streptomyces</taxon>
    </lineage>
</organism>
<protein>
    <recommendedName>
        <fullName evidence="4">DUF4389 domain-containing protein</fullName>
    </recommendedName>
</protein>
<sequence length="178" mass="19670">MYPESSWEPVPARSTANLAVRFVLTVVVLPLHWALVLVGTVALLAFSLVGDLLTLIPGAAKGFLNGVDKLGDRVELWPRWFVSWPELRHEGDADFYRARSDDAVARHTRAATTVRKGVVPPWTCAIPIRKYRAVGAGYALRAAEAQGWALRHDEWSDLPNELKLRRVPEEPAPDVAGA</sequence>
<keyword evidence="3" id="KW-1185">Reference proteome</keyword>
<keyword evidence="1" id="KW-0472">Membrane</keyword>
<evidence type="ECO:0000313" key="2">
    <source>
        <dbReference type="EMBL" id="WUX52237.1"/>
    </source>
</evidence>
<feature type="transmembrane region" description="Helical" evidence="1">
    <location>
        <begin position="20"/>
        <end position="46"/>
    </location>
</feature>
<dbReference type="EMBL" id="CP109495">
    <property type="protein sequence ID" value="WUX52237.1"/>
    <property type="molecule type" value="Genomic_DNA"/>
</dbReference>
<evidence type="ECO:0000256" key="1">
    <source>
        <dbReference type="SAM" id="Phobius"/>
    </source>
</evidence>
<accession>A0ABZ2A0I7</accession>
<keyword evidence="1" id="KW-0812">Transmembrane</keyword>
<evidence type="ECO:0008006" key="4">
    <source>
        <dbReference type="Google" id="ProtNLM"/>
    </source>
</evidence>
<name>A0ABZ2A0I7_STRNV</name>
<dbReference type="RefSeq" id="WP_329075897.1">
    <property type="nucleotide sequence ID" value="NZ_CP109421.1"/>
</dbReference>